<reference evidence="1 2" key="1">
    <citation type="submission" date="2019-12" db="EMBL/GenBank/DDBJ databases">
        <title>Genomic-based taxomic classification of the family Erythrobacteraceae.</title>
        <authorList>
            <person name="Xu L."/>
        </authorList>
    </citation>
    <scope>NUCLEOTIDE SEQUENCE [LARGE SCALE GENOMIC DNA]</scope>
    <source>
        <strain evidence="1 2">S36</strain>
    </source>
</reference>
<proteinExistence type="predicted"/>
<dbReference type="RefSeq" id="WP_377018706.1">
    <property type="nucleotide sequence ID" value="NZ_JBHSCP010000001.1"/>
</dbReference>
<dbReference type="Proteomes" id="UP000469430">
    <property type="component" value="Unassembled WGS sequence"/>
</dbReference>
<protein>
    <submittedName>
        <fullName evidence="1">Uncharacterized protein</fullName>
    </submittedName>
</protein>
<keyword evidence="2" id="KW-1185">Reference proteome</keyword>
<sequence length="146" mass="17064">MDEPGAERLKLSYTRGKGDDAEQVQQRVGLCHTNPNYGGKRWWMICPFRHIRVGKLYLPPGGDRFASRQAWRLGYQVQRLAKHDQASERLFKLQRKLGADQGVGALAFRPKGMWQRTWERHLDHYWKLEDAAEEELAIMAAKLFRL</sequence>
<dbReference type="EMBL" id="WTYJ01000001">
    <property type="protein sequence ID" value="MXO97986.1"/>
    <property type="molecule type" value="Genomic_DNA"/>
</dbReference>
<organism evidence="1 2">
    <name type="scientific">Croceibacterium xixiisoli</name>
    <dbReference type="NCBI Taxonomy" id="1476466"/>
    <lineage>
        <taxon>Bacteria</taxon>
        <taxon>Pseudomonadati</taxon>
        <taxon>Pseudomonadota</taxon>
        <taxon>Alphaproteobacteria</taxon>
        <taxon>Sphingomonadales</taxon>
        <taxon>Erythrobacteraceae</taxon>
        <taxon>Croceibacterium</taxon>
    </lineage>
</organism>
<gene>
    <name evidence="1" type="ORF">GRI97_03150</name>
</gene>
<comment type="caution">
    <text evidence="1">The sequence shown here is derived from an EMBL/GenBank/DDBJ whole genome shotgun (WGS) entry which is preliminary data.</text>
</comment>
<evidence type="ECO:0000313" key="1">
    <source>
        <dbReference type="EMBL" id="MXO97986.1"/>
    </source>
</evidence>
<accession>A0A6I4TQ59</accession>
<name>A0A6I4TQ59_9SPHN</name>
<dbReference type="AlphaFoldDB" id="A0A6I4TQ59"/>
<evidence type="ECO:0000313" key="2">
    <source>
        <dbReference type="Proteomes" id="UP000469430"/>
    </source>
</evidence>